<gene>
    <name evidence="9" type="ORF">B8W66_02585</name>
</gene>
<comment type="subcellular location">
    <subcellularLocation>
        <location evidence="1">Cell membrane</location>
        <topology evidence="1">Multi-pass membrane protein</topology>
    </subcellularLocation>
</comment>
<evidence type="ECO:0000256" key="3">
    <source>
        <dbReference type="ARBA" id="ARBA00022475"/>
    </source>
</evidence>
<dbReference type="AlphaFoldDB" id="A0A1X2M0Y4"/>
<comment type="caution">
    <text evidence="9">The sequence shown here is derived from an EMBL/GenBank/DDBJ whole genome shotgun (WGS) entry which is preliminary data.</text>
</comment>
<feature type="binding site" evidence="7">
    <location>
        <position position="239"/>
    </location>
    <ligand>
        <name>Zn(2+)</name>
        <dbReference type="ChEBI" id="CHEBI:29105"/>
    </ligand>
</feature>
<evidence type="ECO:0008006" key="11">
    <source>
        <dbReference type="Google" id="ProtNLM"/>
    </source>
</evidence>
<keyword evidence="4 8" id="KW-0812">Transmembrane</keyword>
<keyword evidence="10" id="KW-1185">Reference proteome</keyword>
<dbReference type="Proteomes" id="UP000193247">
    <property type="component" value="Unassembled WGS sequence"/>
</dbReference>
<feature type="transmembrane region" description="Helical" evidence="8">
    <location>
        <begin position="150"/>
        <end position="168"/>
    </location>
</feature>
<accession>A0A1X2M0Y4</accession>
<dbReference type="Pfam" id="PF03006">
    <property type="entry name" value="HlyIII"/>
    <property type="match status" value="1"/>
</dbReference>
<keyword evidence="7" id="KW-0862">Zinc</keyword>
<dbReference type="GO" id="GO:0140911">
    <property type="term" value="F:pore-forming activity"/>
    <property type="evidence" value="ECO:0007669"/>
    <property type="project" value="InterPro"/>
</dbReference>
<feature type="transmembrane region" description="Helical" evidence="8">
    <location>
        <begin position="55"/>
        <end position="77"/>
    </location>
</feature>
<dbReference type="GO" id="GO:0046872">
    <property type="term" value="F:metal ion binding"/>
    <property type="evidence" value="ECO:0007669"/>
    <property type="project" value="UniProtKB-KW"/>
</dbReference>
<proteinExistence type="inferred from homology"/>
<reference evidence="9 10" key="1">
    <citation type="submission" date="2017-04" db="EMBL/GenBank/DDBJ databases">
        <title>The new phylogeny of genus Mycobacterium.</title>
        <authorList>
            <person name="Tortoli E."/>
            <person name="Trovato A."/>
            <person name="Cirillo D.M."/>
        </authorList>
    </citation>
    <scope>NUCLEOTIDE SEQUENCE [LARGE SCALE GENOMIC DNA]</scope>
    <source>
        <strain evidence="9 10">TBL 1200985</strain>
    </source>
</reference>
<evidence type="ECO:0000256" key="6">
    <source>
        <dbReference type="ARBA" id="ARBA00023136"/>
    </source>
</evidence>
<evidence type="ECO:0000256" key="5">
    <source>
        <dbReference type="ARBA" id="ARBA00022989"/>
    </source>
</evidence>
<feature type="binding site" evidence="7">
    <location>
        <position position="105"/>
    </location>
    <ligand>
        <name>Zn(2+)</name>
        <dbReference type="ChEBI" id="CHEBI:29105"/>
    </ligand>
</feature>
<feature type="transmembrane region" description="Helical" evidence="8">
    <location>
        <begin position="124"/>
        <end position="143"/>
    </location>
</feature>
<evidence type="ECO:0000256" key="4">
    <source>
        <dbReference type="ARBA" id="ARBA00022692"/>
    </source>
</evidence>
<sequence>MNALISDEYKVISRRPDPTEATSVREPVAPVVDDLPQGLADTVADLIGKPRARGWIHLCSAVTATMGGLALVSVAGIASSRKAVLASVIYTVTIVAMFSVSAIYHRKHWHNPVALKWMKRLDHSAIFVFIAGSYTPFALLAMPQRTGAEVLTIVWSGALAGVALKMWWPSAPRWVGIPLYLLLGWVAISFAGSLLDGGGPMVVGLLVLGGVLYNIGAILYGVRWPNPWPHTFGYHEFFHAFTAAAAVSHYVAVWFVVP</sequence>
<name>A0A1X2M0Y4_9MYCO</name>
<dbReference type="InterPro" id="IPR004254">
    <property type="entry name" value="AdipoR/HlyIII-related"/>
</dbReference>
<evidence type="ECO:0000256" key="8">
    <source>
        <dbReference type="SAM" id="Phobius"/>
    </source>
</evidence>
<evidence type="ECO:0000313" key="9">
    <source>
        <dbReference type="EMBL" id="OSC43273.1"/>
    </source>
</evidence>
<evidence type="ECO:0000313" key="10">
    <source>
        <dbReference type="Proteomes" id="UP000193247"/>
    </source>
</evidence>
<evidence type="ECO:0000256" key="7">
    <source>
        <dbReference type="PIRSR" id="PIRSR604254-1"/>
    </source>
</evidence>
<dbReference type="EMBL" id="NCXP01000001">
    <property type="protein sequence ID" value="OSC43273.1"/>
    <property type="molecule type" value="Genomic_DNA"/>
</dbReference>
<organism evidence="9 10">
    <name type="scientific">Mycobacterium decipiens</name>
    <dbReference type="NCBI Taxonomy" id="1430326"/>
    <lineage>
        <taxon>Bacteria</taxon>
        <taxon>Bacillati</taxon>
        <taxon>Actinomycetota</taxon>
        <taxon>Actinomycetes</taxon>
        <taxon>Mycobacteriales</taxon>
        <taxon>Mycobacteriaceae</taxon>
        <taxon>Mycobacterium</taxon>
    </lineage>
</organism>
<dbReference type="PANTHER" id="PTHR20855">
    <property type="entry name" value="ADIPOR/PROGESTIN RECEPTOR-RELATED"/>
    <property type="match status" value="1"/>
</dbReference>
<dbReference type="GO" id="GO:0005886">
    <property type="term" value="C:plasma membrane"/>
    <property type="evidence" value="ECO:0007669"/>
    <property type="project" value="UniProtKB-SubCell"/>
</dbReference>
<keyword evidence="3" id="KW-1003">Cell membrane</keyword>
<dbReference type="STRING" id="1430326.B8W66_02585"/>
<keyword evidence="6 8" id="KW-0472">Membrane</keyword>
<dbReference type="PANTHER" id="PTHR20855:SF3">
    <property type="entry name" value="LD03007P"/>
    <property type="match status" value="1"/>
</dbReference>
<keyword evidence="7" id="KW-0479">Metal-binding</keyword>
<evidence type="ECO:0000256" key="2">
    <source>
        <dbReference type="ARBA" id="ARBA00008488"/>
    </source>
</evidence>
<feature type="binding site" evidence="7">
    <location>
        <position position="235"/>
    </location>
    <ligand>
        <name>Zn(2+)</name>
        <dbReference type="ChEBI" id="CHEBI:29105"/>
    </ligand>
</feature>
<dbReference type="InterPro" id="IPR005744">
    <property type="entry name" value="Hy-lIII"/>
</dbReference>
<protein>
    <recommendedName>
        <fullName evidence="11">Hemolysin III</fullName>
    </recommendedName>
</protein>
<feature type="transmembrane region" description="Helical" evidence="8">
    <location>
        <begin position="202"/>
        <end position="222"/>
    </location>
</feature>
<feature type="transmembrane region" description="Helical" evidence="8">
    <location>
        <begin position="84"/>
        <end position="104"/>
    </location>
</feature>
<dbReference type="NCBIfam" id="TIGR01065">
    <property type="entry name" value="hlyIII"/>
    <property type="match status" value="1"/>
</dbReference>
<comment type="similarity">
    <text evidence="2">Belongs to the UPF0073 (Hly-III) family.</text>
</comment>
<feature type="transmembrane region" description="Helical" evidence="8">
    <location>
        <begin position="237"/>
        <end position="257"/>
    </location>
</feature>
<keyword evidence="5 8" id="KW-1133">Transmembrane helix</keyword>
<evidence type="ECO:0000256" key="1">
    <source>
        <dbReference type="ARBA" id="ARBA00004651"/>
    </source>
</evidence>
<feature type="transmembrane region" description="Helical" evidence="8">
    <location>
        <begin position="174"/>
        <end position="195"/>
    </location>
</feature>